<name>A0AAV7SHU7_PLEWA</name>
<reference evidence="1" key="1">
    <citation type="journal article" date="2022" name="bioRxiv">
        <title>Sequencing and chromosome-scale assembly of the giantPleurodeles waltlgenome.</title>
        <authorList>
            <person name="Brown T."/>
            <person name="Elewa A."/>
            <person name="Iarovenko S."/>
            <person name="Subramanian E."/>
            <person name="Araus A.J."/>
            <person name="Petzold A."/>
            <person name="Susuki M."/>
            <person name="Suzuki K.-i.T."/>
            <person name="Hayashi T."/>
            <person name="Toyoda A."/>
            <person name="Oliveira C."/>
            <person name="Osipova E."/>
            <person name="Leigh N.D."/>
            <person name="Simon A."/>
            <person name="Yun M.H."/>
        </authorList>
    </citation>
    <scope>NUCLEOTIDE SEQUENCE</scope>
    <source>
        <strain evidence="1">20211129_DDA</strain>
        <tissue evidence="1">Liver</tissue>
    </source>
</reference>
<evidence type="ECO:0000313" key="1">
    <source>
        <dbReference type="EMBL" id="KAJ1163660.1"/>
    </source>
</evidence>
<gene>
    <name evidence="1" type="ORF">NDU88_004115</name>
</gene>
<proteinExistence type="predicted"/>
<dbReference type="EMBL" id="JANPWB010000008">
    <property type="protein sequence ID" value="KAJ1163660.1"/>
    <property type="molecule type" value="Genomic_DNA"/>
</dbReference>
<sequence>MICGERPPNKMVALRKYRVRPFVTEVRPRSRCPNHWLVANLGGGDRPGLIEGGAGLALSSVTLWCSGAWGECLTKTPEGREACRCLIPWKKGLN</sequence>
<accession>A0AAV7SHU7</accession>
<organism evidence="1 2">
    <name type="scientific">Pleurodeles waltl</name>
    <name type="common">Iberian ribbed newt</name>
    <dbReference type="NCBI Taxonomy" id="8319"/>
    <lineage>
        <taxon>Eukaryota</taxon>
        <taxon>Metazoa</taxon>
        <taxon>Chordata</taxon>
        <taxon>Craniata</taxon>
        <taxon>Vertebrata</taxon>
        <taxon>Euteleostomi</taxon>
        <taxon>Amphibia</taxon>
        <taxon>Batrachia</taxon>
        <taxon>Caudata</taxon>
        <taxon>Salamandroidea</taxon>
        <taxon>Salamandridae</taxon>
        <taxon>Pleurodelinae</taxon>
        <taxon>Pleurodeles</taxon>
    </lineage>
</organism>
<keyword evidence="2" id="KW-1185">Reference proteome</keyword>
<dbReference type="AlphaFoldDB" id="A0AAV7SHU7"/>
<dbReference type="Proteomes" id="UP001066276">
    <property type="component" value="Chromosome 4_2"/>
</dbReference>
<evidence type="ECO:0000313" key="2">
    <source>
        <dbReference type="Proteomes" id="UP001066276"/>
    </source>
</evidence>
<comment type="caution">
    <text evidence="1">The sequence shown here is derived from an EMBL/GenBank/DDBJ whole genome shotgun (WGS) entry which is preliminary data.</text>
</comment>
<protein>
    <submittedName>
        <fullName evidence="1">Uncharacterized protein</fullName>
    </submittedName>
</protein>